<evidence type="ECO:0000313" key="2">
    <source>
        <dbReference type="Proteomes" id="UP000233597"/>
    </source>
</evidence>
<comment type="caution">
    <text evidence="1">The sequence shown here is derived from an EMBL/GenBank/DDBJ whole genome shotgun (WGS) entry which is preliminary data.</text>
</comment>
<gene>
    <name evidence="1" type="ORF">COO20_02150</name>
</gene>
<evidence type="ECO:0000313" key="1">
    <source>
        <dbReference type="EMBL" id="PKR56033.1"/>
    </source>
</evidence>
<sequence>MRPLPETAAGFLFSGFDGDLVGIWWGFGGDLPGIWWGGRAGLGLCLGLDPDFGFELWFGLGIQLLGRGIHGRVDHWFFGAVVK</sequence>
<reference evidence="1 2" key="1">
    <citation type="submission" date="2017-09" db="EMBL/GenBank/DDBJ databases">
        <title>Biodiversity and function of Thalassospira species in the particle-attached aromatic-hydrocarbon-degrading consortia from the surface seawater of the South China Sea.</title>
        <authorList>
            <person name="Dong C."/>
            <person name="Liu R."/>
            <person name="Shao Z."/>
        </authorList>
    </citation>
    <scope>NUCLEOTIDE SEQUENCE [LARGE SCALE GENOMIC DNA]</scope>
    <source>
        <strain evidence="1 2">CSC1P2</strain>
    </source>
</reference>
<name>A0A2N3KZS0_9PROT</name>
<dbReference type="AlphaFoldDB" id="A0A2N3KZS0"/>
<organism evidence="1 2">
    <name type="scientific">Thalassospira marina</name>
    <dbReference type="NCBI Taxonomy" id="2048283"/>
    <lineage>
        <taxon>Bacteria</taxon>
        <taxon>Pseudomonadati</taxon>
        <taxon>Pseudomonadota</taxon>
        <taxon>Alphaproteobacteria</taxon>
        <taxon>Rhodospirillales</taxon>
        <taxon>Thalassospiraceae</taxon>
        <taxon>Thalassospira</taxon>
    </lineage>
</organism>
<proteinExistence type="predicted"/>
<dbReference type="Proteomes" id="UP000233597">
    <property type="component" value="Unassembled WGS sequence"/>
</dbReference>
<protein>
    <submittedName>
        <fullName evidence="1">Uncharacterized protein</fullName>
    </submittedName>
</protein>
<dbReference type="EMBL" id="NWTK01000001">
    <property type="protein sequence ID" value="PKR56033.1"/>
    <property type="molecule type" value="Genomic_DNA"/>
</dbReference>
<accession>A0A2N3KZS0</accession>